<feature type="transmembrane region" description="Helical" evidence="1">
    <location>
        <begin position="12"/>
        <end position="29"/>
    </location>
</feature>
<accession>A0A9D1HN44</accession>
<comment type="caution">
    <text evidence="2">The sequence shown here is derived from an EMBL/GenBank/DDBJ whole genome shotgun (WGS) entry which is preliminary data.</text>
</comment>
<evidence type="ECO:0000313" key="2">
    <source>
        <dbReference type="EMBL" id="HIU12772.1"/>
    </source>
</evidence>
<keyword evidence="2" id="KW-0378">Hydrolase</keyword>
<reference evidence="2" key="2">
    <citation type="journal article" date="2021" name="PeerJ">
        <title>Extensive microbial diversity within the chicken gut microbiome revealed by metagenomics and culture.</title>
        <authorList>
            <person name="Gilroy R."/>
            <person name="Ravi A."/>
            <person name="Getino M."/>
            <person name="Pursley I."/>
            <person name="Horton D.L."/>
            <person name="Alikhan N.F."/>
            <person name="Baker D."/>
            <person name="Gharbi K."/>
            <person name="Hall N."/>
            <person name="Watson M."/>
            <person name="Adriaenssens E.M."/>
            <person name="Foster-Nyarko E."/>
            <person name="Jarju S."/>
            <person name="Secka A."/>
            <person name="Antonio M."/>
            <person name="Oren A."/>
            <person name="Chaudhuri R.R."/>
            <person name="La Ragione R."/>
            <person name="Hildebrand F."/>
            <person name="Pallen M.J."/>
        </authorList>
    </citation>
    <scope>NUCLEOTIDE SEQUENCE</scope>
    <source>
        <strain evidence="2">CHK195-11698</strain>
    </source>
</reference>
<dbReference type="AlphaFoldDB" id="A0A9D1HN44"/>
<protein>
    <submittedName>
        <fullName evidence="2">SGNH/GDSL hydrolase family protein</fullName>
    </submittedName>
</protein>
<sequence length="324" mass="37653">MKYLRIIGRIGLFSLIFAVILYYLSWVFIPKNNLDQAGMRDVSANGILSEKKETIDVLILGDSEAYSSIIPMEMYEKYGFTSYVLATPGQPLYYTKTLLDRTLQTQKPQLVVLETNAIYRSFQPFSPLAEEARKVFPIFEYHDRWKSLRVEDFSLDIHYTYNNVMKGYRFNNNVQAVTSLDSYMKETDQAQTISKINLLFLNMIIDTCEKAEIPVLLLSTPSPVNWNMGKHLAVADYARDKGLTYVDLNLQDLETPIDWKMDTRDAGDHLNDAGALKVTHFLGNYLYDHFSLPDHRQDKDYLSWKESLSLYHQMVDENRKKMKQ</sequence>
<proteinExistence type="predicted"/>
<keyword evidence="1" id="KW-0472">Membrane</keyword>
<dbReference type="GO" id="GO:0016787">
    <property type="term" value="F:hydrolase activity"/>
    <property type="evidence" value="ECO:0007669"/>
    <property type="project" value="UniProtKB-KW"/>
</dbReference>
<reference evidence="2" key="1">
    <citation type="submission" date="2020-10" db="EMBL/GenBank/DDBJ databases">
        <authorList>
            <person name="Gilroy R."/>
        </authorList>
    </citation>
    <scope>NUCLEOTIDE SEQUENCE</scope>
    <source>
        <strain evidence="2">CHK195-11698</strain>
    </source>
</reference>
<evidence type="ECO:0000256" key="1">
    <source>
        <dbReference type="SAM" id="Phobius"/>
    </source>
</evidence>
<dbReference type="EMBL" id="DVMJ01000010">
    <property type="protein sequence ID" value="HIU12772.1"/>
    <property type="molecule type" value="Genomic_DNA"/>
</dbReference>
<evidence type="ECO:0000313" key="3">
    <source>
        <dbReference type="Proteomes" id="UP000824175"/>
    </source>
</evidence>
<dbReference type="SUPFAM" id="SSF52266">
    <property type="entry name" value="SGNH hydrolase"/>
    <property type="match status" value="1"/>
</dbReference>
<gene>
    <name evidence="2" type="ORF">IAD15_01705</name>
</gene>
<name>A0A9D1HN44_9FIRM</name>
<organism evidence="2 3">
    <name type="scientific">Candidatus Fimiplasma intestinipullorum</name>
    <dbReference type="NCBI Taxonomy" id="2840825"/>
    <lineage>
        <taxon>Bacteria</taxon>
        <taxon>Bacillati</taxon>
        <taxon>Bacillota</taxon>
        <taxon>Clostridia</taxon>
        <taxon>Eubacteriales</taxon>
        <taxon>Candidatus Fimiplasma</taxon>
    </lineage>
</organism>
<dbReference type="Proteomes" id="UP000824175">
    <property type="component" value="Unassembled WGS sequence"/>
</dbReference>
<keyword evidence="1" id="KW-1133">Transmembrane helix</keyword>
<keyword evidence="1" id="KW-0812">Transmembrane</keyword>